<evidence type="ECO:0000256" key="4">
    <source>
        <dbReference type="ARBA" id="ARBA00022475"/>
    </source>
</evidence>
<evidence type="ECO:0000256" key="3">
    <source>
        <dbReference type="ARBA" id="ARBA00022448"/>
    </source>
</evidence>
<dbReference type="Proteomes" id="UP001160519">
    <property type="component" value="Unassembled WGS sequence"/>
</dbReference>
<keyword evidence="4 9" id="KW-1003">Cell membrane</keyword>
<dbReference type="NCBIfam" id="TIGR01843">
    <property type="entry name" value="type_I_hlyD"/>
    <property type="match status" value="1"/>
</dbReference>
<comment type="similarity">
    <text evidence="2 9">Belongs to the membrane fusion protein (MFP) (TC 8.A.1) family.</text>
</comment>
<evidence type="ECO:0000256" key="6">
    <source>
        <dbReference type="ARBA" id="ARBA00022692"/>
    </source>
</evidence>
<dbReference type="InterPro" id="IPR058781">
    <property type="entry name" value="HH_AprE-like"/>
</dbReference>
<feature type="coiled-coil region" evidence="10">
    <location>
        <begin position="260"/>
        <end position="309"/>
    </location>
</feature>
<feature type="domain" description="AprE-like long alpha-helical hairpin" evidence="11">
    <location>
        <begin position="121"/>
        <end position="300"/>
    </location>
</feature>
<protein>
    <recommendedName>
        <fullName evidence="9">Membrane fusion protein (MFP) family protein</fullName>
    </recommendedName>
</protein>
<evidence type="ECO:0000313" key="14">
    <source>
        <dbReference type="Proteomes" id="UP001160519"/>
    </source>
</evidence>
<dbReference type="GO" id="GO:0015031">
    <property type="term" value="P:protein transport"/>
    <property type="evidence" value="ECO:0007669"/>
    <property type="project" value="InterPro"/>
</dbReference>
<evidence type="ECO:0000256" key="2">
    <source>
        <dbReference type="ARBA" id="ARBA00009477"/>
    </source>
</evidence>
<proteinExistence type="inferred from homology"/>
<evidence type="ECO:0000256" key="9">
    <source>
        <dbReference type="RuleBase" id="RU365093"/>
    </source>
</evidence>
<gene>
    <name evidence="13" type="ORF">PSU93_13310</name>
</gene>
<keyword evidence="5 9" id="KW-0997">Cell inner membrane</keyword>
<comment type="subcellular location">
    <subcellularLocation>
        <location evidence="1 9">Cell inner membrane</location>
        <topology evidence="1 9">Single-pass membrane protein</topology>
    </subcellularLocation>
</comment>
<dbReference type="PANTHER" id="PTHR30386">
    <property type="entry name" value="MEMBRANE FUSION SUBUNIT OF EMRAB-TOLC MULTIDRUG EFFLUX PUMP"/>
    <property type="match status" value="1"/>
</dbReference>
<keyword evidence="6" id="KW-0812">Transmembrane</keyword>
<evidence type="ECO:0000259" key="12">
    <source>
        <dbReference type="Pfam" id="PF26002"/>
    </source>
</evidence>
<evidence type="ECO:0000256" key="10">
    <source>
        <dbReference type="SAM" id="Coils"/>
    </source>
</evidence>
<keyword evidence="14" id="KW-1185">Reference proteome</keyword>
<evidence type="ECO:0000256" key="8">
    <source>
        <dbReference type="ARBA" id="ARBA00023136"/>
    </source>
</evidence>
<dbReference type="InterPro" id="IPR058982">
    <property type="entry name" value="Beta-barrel_AprE"/>
</dbReference>
<sequence>MMFAKFNNKSEVMTEKSAVLLGSRQRRLLSDTAHIEDELIPGFVRPMLQLVAVAVTLFFLWAGLTHITEVARAPGEIITIGKPKVVQHLDGGMIKEIMVEERSLVQEGQELLRLDGSQAIANLNQSETRLVALRLRVERLNAFALGRKPNFASLAKSHDDLLADQQALYHTQVVTRDSTLSILDRQIDQQRRRIAQHKELLSSSISDQHLTGELANMRENLASRHLITRSVLLETKRAKVTADGEVGRIKQDIGVSQQELAELEFRRADALNQLRREAQNEMGTATAEIAEVEETMGSLKAKVDRLVVRAPHRGYVLEQQVLTLGQIVQPGALLMQIVPDDVPLEAEIRIQPKDIGYVKVNQRVNLRVNSYDYARFGFATGVLRRFSASSNLDEVNKPYYRGWVTLDHPYVGKTSGRNILQSGMGVEAEVITGNKTLLSYLSKPVIDVVTRSFHER</sequence>
<dbReference type="AlphaFoldDB" id="A0AA43TJ17"/>
<organism evidence="13 14">
    <name type="scientific">Candidatus Methylobacter titanis</name>
    <dbReference type="NCBI Taxonomy" id="3053457"/>
    <lineage>
        <taxon>Bacteria</taxon>
        <taxon>Pseudomonadati</taxon>
        <taxon>Pseudomonadota</taxon>
        <taxon>Gammaproteobacteria</taxon>
        <taxon>Methylococcales</taxon>
        <taxon>Methylococcaceae</taxon>
        <taxon>Methylobacter</taxon>
    </lineage>
</organism>
<dbReference type="PRINTS" id="PR01490">
    <property type="entry name" value="RTXTOXIND"/>
</dbReference>
<keyword evidence="8" id="KW-0472">Membrane</keyword>
<keyword evidence="7" id="KW-1133">Transmembrane helix</keyword>
<evidence type="ECO:0000259" key="11">
    <source>
        <dbReference type="Pfam" id="PF25994"/>
    </source>
</evidence>
<evidence type="ECO:0000256" key="7">
    <source>
        <dbReference type="ARBA" id="ARBA00022989"/>
    </source>
</evidence>
<dbReference type="InterPro" id="IPR010129">
    <property type="entry name" value="T1SS_HlyD"/>
</dbReference>
<dbReference type="GO" id="GO:0005886">
    <property type="term" value="C:plasma membrane"/>
    <property type="evidence" value="ECO:0007669"/>
    <property type="project" value="UniProtKB-SubCell"/>
</dbReference>
<keyword evidence="10" id="KW-0175">Coiled coil</keyword>
<dbReference type="Gene3D" id="2.40.30.170">
    <property type="match status" value="1"/>
</dbReference>
<dbReference type="EMBL" id="JAQSDF010000060">
    <property type="protein sequence ID" value="MDI1232119.1"/>
    <property type="molecule type" value="Genomic_DNA"/>
</dbReference>
<evidence type="ECO:0000256" key="5">
    <source>
        <dbReference type="ARBA" id="ARBA00022519"/>
    </source>
</evidence>
<dbReference type="Pfam" id="PF26002">
    <property type="entry name" value="Beta-barrel_AprE"/>
    <property type="match status" value="1"/>
</dbReference>
<name>A0AA43TJ17_9GAMM</name>
<comment type="caution">
    <text evidence="13">The sequence shown here is derived from an EMBL/GenBank/DDBJ whole genome shotgun (WGS) entry which is preliminary data.</text>
</comment>
<accession>A0AA43TJ17</accession>
<reference evidence="13" key="1">
    <citation type="submission" date="2023-01" db="EMBL/GenBank/DDBJ databases">
        <title>Biogeochemical cycle of methane in antarctic sediments.</title>
        <authorList>
            <person name="Roldan D.M."/>
            <person name="Menes R.J."/>
        </authorList>
    </citation>
    <scope>NUCLEOTIDE SEQUENCE [LARGE SCALE GENOMIC DNA]</scope>
    <source>
        <strain evidence="13">K-2018 MAG008</strain>
    </source>
</reference>
<keyword evidence="3 9" id="KW-0813">Transport</keyword>
<dbReference type="InterPro" id="IPR050739">
    <property type="entry name" value="MFP"/>
</dbReference>
<evidence type="ECO:0000313" key="13">
    <source>
        <dbReference type="EMBL" id="MDI1232119.1"/>
    </source>
</evidence>
<feature type="domain" description="AprE-like beta-barrel" evidence="12">
    <location>
        <begin position="345"/>
        <end position="433"/>
    </location>
</feature>
<evidence type="ECO:0000256" key="1">
    <source>
        <dbReference type="ARBA" id="ARBA00004377"/>
    </source>
</evidence>
<dbReference type="PANTHER" id="PTHR30386:SF26">
    <property type="entry name" value="TRANSPORT PROTEIN COMB"/>
    <property type="match status" value="1"/>
</dbReference>
<dbReference type="Pfam" id="PF25994">
    <property type="entry name" value="HH_AprE"/>
    <property type="match status" value="1"/>
</dbReference>